<dbReference type="NCBIfam" id="TIGR01068">
    <property type="entry name" value="thioredoxin"/>
    <property type="match status" value="1"/>
</dbReference>
<feature type="domain" description="Thioredoxin" evidence="10">
    <location>
        <begin position="1"/>
        <end position="109"/>
    </location>
</feature>
<feature type="disulfide bond" description="Redox-active" evidence="9">
    <location>
        <begin position="33"/>
        <end position="36"/>
    </location>
</feature>
<dbReference type="PROSITE" id="PS00194">
    <property type="entry name" value="THIOREDOXIN_1"/>
    <property type="match status" value="1"/>
</dbReference>
<dbReference type="CDD" id="cd02947">
    <property type="entry name" value="TRX_family"/>
    <property type="match status" value="1"/>
</dbReference>
<evidence type="ECO:0000259" key="10">
    <source>
        <dbReference type="PROSITE" id="PS51352"/>
    </source>
</evidence>
<proteinExistence type="inferred from homology"/>
<keyword evidence="3" id="KW-0249">Electron transport</keyword>
<dbReference type="InterPro" id="IPR036249">
    <property type="entry name" value="Thioredoxin-like_sf"/>
</dbReference>
<evidence type="ECO:0000256" key="6">
    <source>
        <dbReference type="NCBIfam" id="TIGR01068"/>
    </source>
</evidence>
<accession>A0A7W3TIG4</accession>
<evidence type="ECO:0000256" key="8">
    <source>
        <dbReference type="PIRSR" id="PIRSR000077-1"/>
    </source>
</evidence>
<evidence type="ECO:0000313" key="12">
    <source>
        <dbReference type="Proteomes" id="UP000538929"/>
    </source>
</evidence>
<feature type="active site" description="Nucleophile" evidence="8">
    <location>
        <position position="33"/>
    </location>
</feature>
<name>A0A7W3TIG4_9ACTN</name>
<dbReference type="InterPro" id="IPR013766">
    <property type="entry name" value="Thioredoxin_domain"/>
</dbReference>
<keyword evidence="5 9" id="KW-0676">Redox-active center</keyword>
<dbReference type="PANTHER" id="PTHR45663">
    <property type="entry name" value="GEO12009P1"/>
    <property type="match status" value="1"/>
</dbReference>
<evidence type="ECO:0000256" key="4">
    <source>
        <dbReference type="ARBA" id="ARBA00023157"/>
    </source>
</evidence>
<dbReference type="FunFam" id="3.40.30.10:FF:000001">
    <property type="entry name" value="Thioredoxin"/>
    <property type="match status" value="1"/>
</dbReference>
<dbReference type="Pfam" id="PF00085">
    <property type="entry name" value="Thioredoxin"/>
    <property type="match status" value="1"/>
</dbReference>
<dbReference type="RefSeq" id="WP_182608588.1">
    <property type="nucleotide sequence ID" value="NZ_VKHT01001712.1"/>
</dbReference>
<feature type="active site" description="Nucleophile" evidence="8">
    <location>
        <position position="36"/>
    </location>
</feature>
<evidence type="ECO:0000256" key="1">
    <source>
        <dbReference type="ARBA" id="ARBA00008987"/>
    </source>
</evidence>
<dbReference type="PROSITE" id="PS51352">
    <property type="entry name" value="THIOREDOXIN_2"/>
    <property type="match status" value="1"/>
</dbReference>
<keyword evidence="2" id="KW-0813">Transport</keyword>
<reference evidence="12" key="1">
    <citation type="submission" date="2019-10" db="EMBL/GenBank/DDBJ databases">
        <title>Streptomyces sp. nov., a novel actinobacterium isolated from alkaline environment.</title>
        <authorList>
            <person name="Golinska P."/>
        </authorList>
    </citation>
    <scope>NUCLEOTIDE SEQUENCE [LARGE SCALE GENOMIC DNA]</scope>
    <source>
        <strain evidence="12">DSM 42118</strain>
    </source>
</reference>
<dbReference type="SUPFAM" id="SSF52833">
    <property type="entry name" value="Thioredoxin-like"/>
    <property type="match status" value="1"/>
</dbReference>
<dbReference type="GO" id="GO:0005829">
    <property type="term" value="C:cytosol"/>
    <property type="evidence" value="ECO:0007669"/>
    <property type="project" value="TreeGrafter"/>
</dbReference>
<dbReference type="PIRSF" id="PIRSF000077">
    <property type="entry name" value="Thioredoxin"/>
    <property type="match status" value="1"/>
</dbReference>
<evidence type="ECO:0000256" key="2">
    <source>
        <dbReference type="ARBA" id="ARBA00022448"/>
    </source>
</evidence>
<dbReference type="GO" id="GO:0045454">
    <property type="term" value="P:cell redox homeostasis"/>
    <property type="evidence" value="ECO:0007669"/>
    <property type="project" value="TreeGrafter"/>
</dbReference>
<protein>
    <recommendedName>
        <fullName evidence="6 7">Thioredoxin</fullName>
    </recommendedName>
</protein>
<organism evidence="11 12">
    <name type="scientific">Streptomyces alkaliphilus</name>
    <dbReference type="NCBI Taxonomy" id="1472722"/>
    <lineage>
        <taxon>Bacteria</taxon>
        <taxon>Bacillati</taxon>
        <taxon>Actinomycetota</taxon>
        <taxon>Actinomycetes</taxon>
        <taxon>Kitasatosporales</taxon>
        <taxon>Streptomycetaceae</taxon>
        <taxon>Streptomyces</taxon>
    </lineage>
</organism>
<sequence length="109" mass="11835">MAGATVTVTDKDFEEVVLKSDKPVLVDFWAEWCGPCRQVAPALEAIATEHSEKLVIAKLNIDENPETTAKYGVMSIPTMNVYRGGEVVKTIVGAKPKGAIERDLAEFLA</sequence>
<feature type="site" description="Deprotonates C-terminal active site Cys" evidence="8">
    <location>
        <position position="27"/>
    </location>
</feature>
<keyword evidence="4 9" id="KW-1015">Disulfide bond</keyword>
<evidence type="ECO:0000256" key="9">
    <source>
        <dbReference type="PIRSR" id="PIRSR000077-4"/>
    </source>
</evidence>
<evidence type="ECO:0000313" key="11">
    <source>
        <dbReference type="EMBL" id="MBB0247413.1"/>
    </source>
</evidence>
<evidence type="ECO:0000256" key="5">
    <source>
        <dbReference type="ARBA" id="ARBA00023284"/>
    </source>
</evidence>
<evidence type="ECO:0000256" key="7">
    <source>
        <dbReference type="PIRNR" id="PIRNR000077"/>
    </source>
</evidence>
<comment type="similarity">
    <text evidence="1 7">Belongs to the thioredoxin family.</text>
</comment>
<feature type="site" description="Contributes to redox potential value" evidence="8">
    <location>
        <position position="35"/>
    </location>
</feature>
<comment type="caution">
    <text evidence="11">The sequence shown here is derived from an EMBL/GenBank/DDBJ whole genome shotgun (WGS) entry which is preliminary data.</text>
</comment>
<dbReference type="PRINTS" id="PR00421">
    <property type="entry name" value="THIOREDOXIN"/>
</dbReference>
<dbReference type="Gene3D" id="3.40.30.10">
    <property type="entry name" value="Glutaredoxin"/>
    <property type="match status" value="1"/>
</dbReference>
<dbReference type="InterPro" id="IPR017937">
    <property type="entry name" value="Thioredoxin_CS"/>
</dbReference>
<keyword evidence="12" id="KW-1185">Reference proteome</keyword>
<feature type="site" description="Contributes to redox potential value" evidence="8">
    <location>
        <position position="34"/>
    </location>
</feature>
<dbReference type="InterPro" id="IPR005746">
    <property type="entry name" value="Thioredoxin"/>
</dbReference>
<dbReference type="Proteomes" id="UP000538929">
    <property type="component" value="Unassembled WGS sequence"/>
</dbReference>
<dbReference type="GO" id="GO:0015035">
    <property type="term" value="F:protein-disulfide reductase activity"/>
    <property type="evidence" value="ECO:0007669"/>
    <property type="project" value="UniProtKB-UniRule"/>
</dbReference>
<dbReference type="AlphaFoldDB" id="A0A7W3TIG4"/>
<dbReference type="EMBL" id="VKHT01001712">
    <property type="protein sequence ID" value="MBB0247413.1"/>
    <property type="molecule type" value="Genomic_DNA"/>
</dbReference>
<evidence type="ECO:0000256" key="3">
    <source>
        <dbReference type="ARBA" id="ARBA00022982"/>
    </source>
</evidence>
<dbReference type="PANTHER" id="PTHR45663:SF11">
    <property type="entry name" value="GEO12009P1"/>
    <property type="match status" value="1"/>
</dbReference>
<gene>
    <name evidence="11" type="primary">trxA</name>
    <name evidence="11" type="ORF">FNQ90_25645</name>
</gene>